<comment type="caution">
    <text evidence="3">The sequence shown here is derived from an EMBL/GenBank/DDBJ whole genome shotgun (WGS) entry which is preliminary data.</text>
</comment>
<reference evidence="4" key="1">
    <citation type="journal article" date="2019" name="Int. J. Syst. Evol. Microbiol.">
        <title>The Global Catalogue of Microorganisms (GCM) 10K type strain sequencing project: providing services to taxonomists for standard genome sequencing and annotation.</title>
        <authorList>
            <consortium name="The Broad Institute Genomics Platform"/>
            <consortium name="The Broad Institute Genome Sequencing Center for Infectious Disease"/>
            <person name="Wu L."/>
            <person name="Ma J."/>
        </authorList>
    </citation>
    <scope>NUCLEOTIDE SEQUENCE [LARGE SCALE GENOMIC DNA]</scope>
    <source>
        <strain evidence="4">KCTC 15012</strain>
    </source>
</reference>
<organism evidence="3 4">
    <name type="scientific">Phaeospirillum tilakii</name>
    <dbReference type="NCBI Taxonomy" id="741673"/>
    <lineage>
        <taxon>Bacteria</taxon>
        <taxon>Pseudomonadati</taxon>
        <taxon>Pseudomonadota</taxon>
        <taxon>Alphaproteobacteria</taxon>
        <taxon>Rhodospirillales</taxon>
        <taxon>Rhodospirillaceae</taxon>
        <taxon>Phaeospirillum</taxon>
    </lineage>
</organism>
<keyword evidence="4" id="KW-1185">Reference proteome</keyword>
<evidence type="ECO:0000256" key="2">
    <source>
        <dbReference type="SAM" id="Phobius"/>
    </source>
</evidence>
<keyword evidence="2" id="KW-0812">Transmembrane</keyword>
<dbReference type="EMBL" id="JBHUIY010000002">
    <property type="protein sequence ID" value="MFD2232536.1"/>
    <property type="molecule type" value="Genomic_DNA"/>
</dbReference>
<gene>
    <name evidence="3" type="primary">bchF</name>
    <name evidence="3" type="ORF">ACFSNB_01830</name>
</gene>
<evidence type="ECO:0000256" key="1">
    <source>
        <dbReference type="SAM" id="MobiDB-lite"/>
    </source>
</evidence>
<accession>A0ABW5C8M2</accession>
<evidence type="ECO:0000313" key="3">
    <source>
        <dbReference type="EMBL" id="MFD2232536.1"/>
    </source>
</evidence>
<dbReference type="NCBIfam" id="TIGR02020">
    <property type="entry name" value="BchF"/>
    <property type="match status" value="1"/>
</dbReference>
<name>A0ABW5C8M2_9PROT</name>
<feature type="transmembrane region" description="Helical" evidence="2">
    <location>
        <begin position="88"/>
        <end position="111"/>
    </location>
</feature>
<dbReference type="Proteomes" id="UP001597296">
    <property type="component" value="Unassembled WGS sequence"/>
</dbReference>
<feature type="transmembrane region" description="Helical" evidence="2">
    <location>
        <begin position="131"/>
        <end position="151"/>
    </location>
</feature>
<keyword evidence="2" id="KW-0472">Membrane</keyword>
<keyword evidence="2" id="KW-1133">Transmembrane helix</keyword>
<dbReference type="Pfam" id="PF07284">
    <property type="entry name" value="BCHF"/>
    <property type="match status" value="1"/>
</dbReference>
<evidence type="ECO:0000313" key="4">
    <source>
        <dbReference type="Proteomes" id="UP001597296"/>
    </source>
</evidence>
<proteinExistence type="predicted"/>
<dbReference type="InterPro" id="IPR009905">
    <property type="entry name" value="BCHF"/>
</dbReference>
<feature type="region of interest" description="Disordered" evidence="1">
    <location>
        <begin position="23"/>
        <end position="42"/>
    </location>
</feature>
<protein>
    <submittedName>
        <fullName evidence="3">2-vinyl bacteriochlorophyllide hydratase</fullName>
    </submittedName>
</protein>
<sequence length="198" mass="21852">MSGLNFVTNLVDSMDKCPWATMAGRSSARQPSPSVVKRPPLYTPEERRRRDETVWTLVQGILAPIQFVVFLVSLVLVVRYLATGAGESAATISIVAKTMILYTIMITGAIWEKVVFGCYLFARPFFWEDVFSFLVLALHTIYLWGLLTGSLSVEQQMYVALAAYATYVVNATQFLLKLRAARLQAEAEAAEAAAGSAQ</sequence>
<feature type="transmembrane region" description="Helical" evidence="2">
    <location>
        <begin position="57"/>
        <end position="82"/>
    </location>
</feature>